<evidence type="ECO:0000313" key="5">
    <source>
        <dbReference type="EMBL" id="KIO31866.1"/>
    </source>
</evidence>
<feature type="compositionally biased region" description="Low complexity" evidence="3">
    <location>
        <begin position="1"/>
        <end position="19"/>
    </location>
</feature>
<dbReference type="AlphaFoldDB" id="A0A0C3QSF4"/>
<protein>
    <recommendedName>
        <fullName evidence="4">WHIM1 domain-containing protein</fullName>
    </recommendedName>
</protein>
<dbReference type="PANTHER" id="PTHR42107">
    <property type="entry name" value="YALI0D24453P"/>
    <property type="match status" value="1"/>
</dbReference>
<dbReference type="PANTHER" id="PTHR42107:SF1">
    <property type="entry name" value="WHIM1 DOMAIN-CONTAINING PROTEIN"/>
    <property type="match status" value="1"/>
</dbReference>
<feature type="compositionally biased region" description="Polar residues" evidence="3">
    <location>
        <begin position="589"/>
        <end position="599"/>
    </location>
</feature>
<feature type="compositionally biased region" description="Polar residues" evidence="3">
    <location>
        <begin position="680"/>
        <end position="692"/>
    </location>
</feature>
<feature type="region of interest" description="Disordered" evidence="3">
    <location>
        <begin position="354"/>
        <end position="728"/>
    </location>
</feature>
<feature type="compositionally biased region" description="Polar residues" evidence="3">
    <location>
        <begin position="532"/>
        <end position="543"/>
    </location>
</feature>
<sequence>MPSTTSSSPTKSPAKIPSTVVTSIQHPPTQHVPSTSRPHPSTANPQPQPPASTPATPCSRWETLYVYAFLVKFLPPAVSDLYDAMGFEEAIVSTGFNQILYDILTKFLSELRPSSEEPTTPDTINAVLRSVVAQCCAKTPQERTVWWMESSKTNAHPFSSEDVDFFAMSWQDKLVVLRQLVDWQLAYSNVKEIIDIAWEVKYQRKKKKTNKTLAAEFAPPDEDDPMSINNLRMVAIGQDSSRIRYWVVDDSPRVWASPNPWRMNCPMTVVATTIDEYAALVKKIRDTAPEVAEGTKVKLSKPQQAHVELLPALEVRYDAVDSYAKRIKALKRQRQEEKEEDERASVIAMVEEERKALEMGSRTRSRATAGKSEEPDEMDVSEDDLKPGPSTTKRKAKGRSSAPKKAPGKKRKREESPSPSDPNGGADTPQVAEEPASEEVPVKPAAKGKGAAASGRRKSGRDVEAKKSEEVEDDMSQEQEEVAATPKARPAAKFKTEPNASLVEEESAPPAEAESMLEDQPRQALGKRRSTRNSTARAPSNQSPEEDDGAVAVSSMSSRSKKVAPSRAVGSRRSGRFAKVDTAEMDQDAQPQADNSQGEGVSGLAQAPDDIPSDEKETMNAPPRKKTRTTRQSQTRAEDKTESASTSTVADEDKMDVDASSTDATASEAGAREKLPPSESGDTTPVNPSHTLSALGPQSPVMKAGWGSDLQSTSQTSPAKTVPPVSAT</sequence>
<reference evidence="5 6" key="1">
    <citation type="submission" date="2014-04" db="EMBL/GenBank/DDBJ databases">
        <authorList>
            <consortium name="DOE Joint Genome Institute"/>
            <person name="Kuo A."/>
            <person name="Girlanda M."/>
            <person name="Perotto S."/>
            <person name="Kohler A."/>
            <person name="Nagy L.G."/>
            <person name="Floudas D."/>
            <person name="Copeland A."/>
            <person name="Barry K.W."/>
            <person name="Cichocki N."/>
            <person name="Veneault-Fourrey C."/>
            <person name="LaButti K."/>
            <person name="Lindquist E.A."/>
            <person name="Lipzen A."/>
            <person name="Lundell T."/>
            <person name="Morin E."/>
            <person name="Murat C."/>
            <person name="Sun H."/>
            <person name="Tunlid A."/>
            <person name="Henrissat B."/>
            <person name="Grigoriev I.V."/>
            <person name="Hibbett D.S."/>
            <person name="Martin F."/>
            <person name="Nordberg H.P."/>
            <person name="Cantor M.N."/>
            <person name="Hua S.X."/>
        </authorList>
    </citation>
    <scope>NUCLEOTIDE SEQUENCE [LARGE SCALE GENOMIC DNA]</scope>
    <source>
        <strain evidence="5 6">MUT 4182</strain>
    </source>
</reference>
<feature type="region of interest" description="Disordered" evidence="3">
    <location>
        <begin position="1"/>
        <end position="56"/>
    </location>
</feature>
<organism evidence="5 6">
    <name type="scientific">Tulasnella calospora MUT 4182</name>
    <dbReference type="NCBI Taxonomy" id="1051891"/>
    <lineage>
        <taxon>Eukaryota</taxon>
        <taxon>Fungi</taxon>
        <taxon>Dikarya</taxon>
        <taxon>Basidiomycota</taxon>
        <taxon>Agaricomycotina</taxon>
        <taxon>Agaricomycetes</taxon>
        <taxon>Cantharellales</taxon>
        <taxon>Tulasnellaceae</taxon>
        <taxon>Tulasnella</taxon>
    </lineage>
</organism>
<dbReference type="EMBL" id="KN822959">
    <property type="protein sequence ID" value="KIO31866.1"/>
    <property type="molecule type" value="Genomic_DNA"/>
</dbReference>
<dbReference type="InterPro" id="IPR028942">
    <property type="entry name" value="WHIM1_dom"/>
</dbReference>
<feature type="compositionally biased region" description="Polar residues" evidence="3">
    <location>
        <begin position="20"/>
        <end position="37"/>
    </location>
</feature>
<feature type="domain" description="WHIM1" evidence="4">
    <location>
        <begin position="162"/>
        <end position="195"/>
    </location>
</feature>
<dbReference type="GO" id="GO:0005634">
    <property type="term" value="C:nucleus"/>
    <property type="evidence" value="ECO:0007669"/>
    <property type="project" value="UniProtKB-SubCell"/>
</dbReference>
<proteinExistence type="predicted"/>
<accession>A0A0C3QSF4</accession>
<keyword evidence="6" id="KW-1185">Reference proteome</keyword>
<evidence type="ECO:0000256" key="2">
    <source>
        <dbReference type="ARBA" id="ARBA00023242"/>
    </source>
</evidence>
<reference evidence="6" key="2">
    <citation type="submission" date="2015-01" db="EMBL/GenBank/DDBJ databases">
        <title>Evolutionary Origins and Diversification of the Mycorrhizal Mutualists.</title>
        <authorList>
            <consortium name="DOE Joint Genome Institute"/>
            <consortium name="Mycorrhizal Genomics Consortium"/>
            <person name="Kohler A."/>
            <person name="Kuo A."/>
            <person name="Nagy L.G."/>
            <person name="Floudas D."/>
            <person name="Copeland A."/>
            <person name="Barry K.W."/>
            <person name="Cichocki N."/>
            <person name="Veneault-Fourrey C."/>
            <person name="LaButti K."/>
            <person name="Lindquist E.A."/>
            <person name="Lipzen A."/>
            <person name="Lundell T."/>
            <person name="Morin E."/>
            <person name="Murat C."/>
            <person name="Riley R."/>
            <person name="Ohm R."/>
            <person name="Sun H."/>
            <person name="Tunlid A."/>
            <person name="Henrissat B."/>
            <person name="Grigoriev I.V."/>
            <person name="Hibbett D.S."/>
            <person name="Martin F."/>
        </authorList>
    </citation>
    <scope>NUCLEOTIDE SEQUENCE [LARGE SCALE GENOMIC DNA]</scope>
    <source>
        <strain evidence="6">MUT 4182</strain>
    </source>
</reference>
<evidence type="ECO:0000259" key="4">
    <source>
        <dbReference type="Pfam" id="PF15612"/>
    </source>
</evidence>
<dbReference type="STRING" id="1051891.A0A0C3QSF4"/>
<keyword evidence="2" id="KW-0539">Nucleus</keyword>
<comment type="subcellular location">
    <subcellularLocation>
        <location evidence="1">Nucleus</location>
    </subcellularLocation>
</comment>
<feature type="compositionally biased region" description="Basic and acidic residues" evidence="3">
    <location>
        <begin position="460"/>
        <end position="469"/>
    </location>
</feature>
<feature type="compositionally biased region" description="Polar residues" evidence="3">
    <location>
        <begin position="709"/>
        <end position="719"/>
    </location>
</feature>
<dbReference type="HOGENOM" id="CLU_380443_0_0_1"/>
<evidence type="ECO:0000256" key="3">
    <source>
        <dbReference type="SAM" id="MobiDB-lite"/>
    </source>
</evidence>
<feature type="compositionally biased region" description="Low complexity" evidence="3">
    <location>
        <begin position="658"/>
        <end position="667"/>
    </location>
</feature>
<feature type="compositionally biased region" description="Acidic residues" evidence="3">
    <location>
        <begin position="470"/>
        <end position="481"/>
    </location>
</feature>
<name>A0A0C3QSF4_9AGAM</name>
<evidence type="ECO:0000256" key="1">
    <source>
        <dbReference type="ARBA" id="ARBA00004123"/>
    </source>
</evidence>
<feature type="compositionally biased region" description="Low complexity" evidence="3">
    <location>
        <begin position="429"/>
        <end position="454"/>
    </location>
</feature>
<gene>
    <name evidence="5" type="ORF">M407DRAFT_19131</name>
</gene>
<dbReference type="Pfam" id="PF15612">
    <property type="entry name" value="WHIM1"/>
    <property type="match status" value="1"/>
</dbReference>
<evidence type="ECO:0000313" key="6">
    <source>
        <dbReference type="Proteomes" id="UP000054248"/>
    </source>
</evidence>
<dbReference type="Proteomes" id="UP000054248">
    <property type="component" value="Unassembled WGS sequence"/>
</dbReference>
<dbReference type="OrthoDB" id="3247917at2759"/>